<dbReference type="RefSeq" id="XP_004366827.1">
    <property type="nucleotide sequence ID" value="XM_004366770.1"/>
</dbReference>
<name>F4PZG5_CACFS</name>
<dbReference type="GeneID" id="14871153"/>
<reference evidence="2" key="1">
    <citation type="journal article" date="2011" name="Genome Res.">
        <title>Phylogeny-wide analysis of social amoeba genomes highlights ancient origins for complex intercellular communication.</title>
        <authorList>
            <person name="Heidel A.J."/>
            <person name="Lawal H.M."/>
            <person name="Felder M."/>
            <person name="Schilde C."/>
            <person name="Helps N.R."/>
            <person name="Tunggal B."/>
            <person name="Rivero F."/>
            <person name="John U."/>
            <person name="Schleicher M."/>
            <person name="Eichinger L."/>
            <person name="Platzer M."/>
            <person name="Noegel A.A."/>
            <person name="Schaap P."/>
            <person name="Gloeckner G."/>
        </authorList>
    </citation>
    <scope>NUCLEOTIDE SEQUENCE [LARGE SCALE GENOMIC DNA]</scope>
    <source>
        <strain evidence="2">SH3</strain>
    </source>
</reference>
<proteinExistence type="predicted"/>
<sequence>MRSSQLTELIELYQKNNGQLEQDDCHGWTLEHIAIKRMHPLGQREYEYFHHGVRIYYQGEFFSILHFSGLAEEVSLESKKRAKILFVGSSKQFSEPSHPNEIIVIGKRVSSADSMMRLISTYSKRNDIVYNLVRRNCEHVSTYIIDGKWDSKQTDLYIIKMIEIIGHRAEENKGWILGMVALAGAAYYAYQKYNSSGEEEEKDKKKSVVKTCYPMSWQQQNIFGRNR</sequence>
<evidence type="ECO:0008006" key="3">
    <source>
        <dbReference type="Google" id="ProtNLM"/>
    </source>
</evidence>
<organism evidence="1 2">
    <name type="scientific">Cavenderia fasciculata</name>
    <name type="common">Slime mold</name>
    <name type="synonym">Dictyostelium fasciculatum</name>
    <dbReference type="NCBI Taxonomy" id="261658"/>
    <lineage>
        <taxon>Eukaryota</taxon>
        <taxon>Amoebozoa</taxon>
        <taxon>Evosea</taxon>
        <taxon>Eumycetozoa</taxon>
        <taxon>Dictyostelia</taxon>
        <taxon>Acytosteliales</taxon>
        <taxon>Cavenderiaceae</taxon>
        <taxon>Cavenderia</taxon>
    </lineage>
</organism>
<protein>
    <recommendedName>
        <fullName evidence="3">LRAT domain-containing protein</fullName>
    </recommendedName>
</protein>
<gene>
    <name evidence="1" type="ORF">DFA_02442</name>
</gene>
<dbReference type="KEGG" id="dfa:DFA_02442"/>
<dbReference type="AlphaFoldDB" id="F4PZG5"/>
<keyword evidence="2" id="KW-1185">Reference proteome</keyword>
<dbReference type="EMBL" id="GL883016">
    <property type="protein sequence ID" value="EGG19194.1"/>
    <property type="molecule type" value="Genomic_DNA"/>
</dbReference>
<dbReference type="Proteomes" id="UP000007797">
    <property type="component" value="Unassembled WGS sequence"/>
</dbReference>
<accession>F4PZG5</accession>
<evidence type="ECO:0000313" key="2">
    <source>
        <dbReference type="Proteomes" id="UP000007797"/>
    </source>
</evidence>
<evidence type="ECO:0000313" key="1">
    <source>
        <dbReference type="EMBL" id="EGG19194.1"/>
    </source>
</evidence>